<feature type="domain" description="Nuclear receptor" evidence="10">
    <location>
        <begin position="22"/>
        <end position="101"/>
    </location>
</feature>
<dbReference type="GO" id="GO:0043565">
    <property type="term" value="F:sequence-specific DNA binding"/>
    <property type="evidence" value="ECO:0007669"/>
    <property type="project" value="InterPro"/>
</dbReference>
<keyword evidence="3" id="KW-0862">Zinc</keyword>
<evidence type="ECO:0000256" key="8">
    <source>
        <dbReference type="ARBA" id="ARBA00023242"/>
    </source>
</evidence>
<evidence type="ECO:0000256" key="1">
    <source>
        <dbReference type="ARBA" id="ARBA00022723"/>
    </source>
</evidence>
<gene>
    <name evidence="12" type="ORF">PFISCL1PPCAC_12944</name>
</gene>
<organism evidence="12 13">
    <name type="scientific">Pristionchus fissidentatus</name>
    <dbReference type="NCBI Taxonomy" id="1538716"/>
    <lineage>
        <taxon>Eukaryota</taxon>
        <taxon>Metazoa</taxon>
        <taxon>Ecdysozoa</taxon>
        <taxon>Nematoda</taxon>
        <taxon>Chromadorea</taxon>
        <taxon>Rhabditida</taxon>
        <taxon>Rhabditina</taxon>
        <taxon>Diplogasteromorpha</taxon>
        <taxon>Diplogasteroidea</taxon>
        <taxon>Neodiplogasteridae</taxon>
        <taxon>Pristionchus</taxon>
    </lineage>
</organism>
<feature type="domain" description="NR LBD" evidence="11">
    <location>
        <begin position="160"/>
        <end position="396"/>
    </location>
</feature>
<dbReference type="Proteomes" id="UP001432322">
    <property type="component" value="Unassembled WGS sequence"/>
</dbReference>
<dbReference type="EMBL" id="BTSY01000004">
    <property type="protein sequence ID" value="GMT21647.1"/>
    <property type="molecule type" value="Genomic_DNA"/>
</dbReference>
<dbReference type="SUPFAM" id="SSF57716">
    <property type="entry name" value="Glucocorticoid receptor-like (DNA-binding domain)"/>
    <property type="match status" value="1"/>
</dbReference>
<dbReference type="PROSITE" id="PS51843">
    <property type="entry name" value="NR_LBD"/>
    <property type="match status" value="1"/>
</dbReference>
<keyword evidence="4" id="KW-0805">Transcription regulation</keyword>
<dbReference type="InterPro" id="IPR035500">
    <property type="entry name" value="NHR-like_dom_sf"/>
</dbReference>
<keyword evidence="5" id="KW-0238">DNA-binding</keyword>
<evidence type="ECO:0000313" key="13">
    <source>
        <dbReference type="Proteomes" id="UP001432322"/>
    </source>
</evidence>
<evidence type="ECO:0000313" key="12">
    <source>
        <dbReference type="EMBL" id="GMT21647.1"/>
    </source>
</evidence>
<evidence type="ECO:0000256" key="4">
    <source>
        <dbReference type="ARBA" id="ARBA00023015"/>
    </source>
</evidence>
<dbReference type="SMART" id="SM00430">
    <property type="entry name" value="HOLI"/>
    <property type="match status" value="1"/>
</dbReference>
<keyword evidence="6" id="KW-0804">Transcription</keyword>
<keyword evidence="1" id="KW-0479">Metal-binding</keyword>
<dbReference type="InterPro" id="IPR013088">
    <property type="entry name" value="Znf_NHR/GATA"/>
</dbReference>
<feature type="region of interest" description="Disordered" evidence="9">
    <location>
        <begin position="97"/>
        <end position="121"/>
    </location>
</feature>
<feature type="compositionally biased region" description="Basic and acidic residues" evidence="9">
    <location>
        <begin position="97"/>
        <end position="106"/>
    </location>
</feature>
<dbReference type="GO" id="GO:0003700">
    <property type="term" value="F:DNA-binding transcription factor activity"/>
    <property type="evidence" value="ECO:0007669"/>
    <property type="project" value="InterPro"/>
</dbReference>
<dbReference type="Gene3D" id="1.10.565.10">
    <property type="entry name" value="Retinoid X Receptor"/>
    <property type="match status" value="1"/>
</dbReference>
<keyword evidence="8" id="KW-0539">Nucleus</keyword>
<sequence>VSVDTAFPPMSRPRENRMNVQLRHCLICGVPIKECHLGIDSCRACSVFYKRTLNLDKELLKCKKGTGDCILTEPTTSCRRCRFQKFSDVLSNALSRKTKEESMETDRESDEDSRETPAPSTSFIDYNSFSLYPSISKDTPLMSRIRHGYSLLCLVRKSGELQAIPPHFVPSQEEIDQNKIHFFPLTYSLTMPLGKIFLAALFDFGNATFDDFRRLTTEEKGIIIMTSFKIVNMLESTYRSVHYFPNCDTGLPGYMFQLNGHLMETFFDDCTHPINKEEAIDACRRNMSALNRLSKDHYRRVAPTDAEFVLLLGLAFWSHEITSVCEPLTDIVERNRNDIMKELHVLYKLQGRADYATRLGELYCLLANLEEVCTLAEEDAELYRLMNFFTEDRPCL</sequence>
<keyword evidence="2" id="KW-0863">Zinc-finger</keyword>
<evidence type="ECO:0008006" key="14">
    <source>
        <dbReference type="Google" id="ProtNLM"/>
    </source>
</evidence>
<dbReference type="SMART" id="SM00399">
    <property type="entry name" value="ZnF_C4"/>
    <property type="match status" value="1"/>
</dbReference>
<evidence type="ECO:0000256" key="5">
    <source>
        <dbReference type="ARBA" id="ARBA00023125"/>
    </source>
</evidence>
<dbReference type="InterPro" id="IPR001628">
    <property type="entry name" value="Znf_hrmn_rcpt"/>
</dbReference>
<evidence type="ECO:0000256" key="3">
    <source>
        <dbReference type="ARBA" id="ARBA00022833"/>
    </source>
</evidence>
<feature type="non-terminal residue" evidence="12">
    <location>
        <position position="1"/>
    </location>
</feature>
<dbReference type="Pfam" id="PF00105">
    <property type="entry name" value="zf-C4"/>
    <property type="match status" value="1"/>
</dbReference>
<dbReference type="GO" id="GO:0005634">
    <property type="term" value="C:nucleus"/>
    <property type="evidence" value="ECO:0007669"/>
    <property type="project" value="TreeGrafter"/>
</dbReference>
<name>A0AAV5VSF9_9BILA</name>
<dbReference type="SUPFAM" id="SSF48508">
    <property type="entry name" value="Nuclear receptor ligand-binding domain"/>
    <property type="match status" value="1"/>
</dbReference>
<dbReference type="Pfam" id="PF00104">
    <property type="entry name" value="Hormone_recep"/>
    <property type="match status" value="1"/>
</dbReference>
<reference evidence="12" key="1">
    <citation type="submission" date="2023-10" db="EMBL/GenBank/DDBJ databases">
        <title>Genome assembly of Pristionchus species.</title>
        <authorList>
            <person name="Yoshida K."/>
            <person name="Sommer R.J."/>
        </authorList>
    </citation>
    <scope>NUCLEOTIDE SEQUENCE</scope>
    <source>
        <strain evidence="12">RS5133</strain>
    </source>
</reference>
<dbReference type="AlphaFoldDB" id="A0AAV5VSF9"/>
<comment type="caution">
    <text evidence="12">The sequence shown here is derived from an EMBL/GenBank/DDBJ whole genome shotgun (WGS) entry which is preliminary data.</text>
</comment>
<evidence type="ECO:0000259" key="11">
    <source>
        <dbReference type="PROSITE" id="PS51843"/>
    </source>
</evidence>
<evidence type="ECO:0000256" key="9">
    <source>
        <dbReference type="SAM" id="MobiDB-lite"/>
    </source>
</evidence>
<accession>A0AAV5VSF9</accession>
<evidence type="ECO:0000256" key="7">
    <source>
        <dbReference type="ARBA" id="ARBA00023170"/>
    </source>
</evidence>
<proteinExistence type="predicted"/>
<dbReference type="PANTHER" id="PTHR46011">
    <property type="entry name" value="NUCLEAR HORMONE RECEPTOR FAMILY MEMBER NHR-86-RELATED"/>
    <property type="match status" value="1"/>
</dbReference>
<evidence type="ECO:0000256" key="2">
    <source>
        <dbReference type="ARBA" id="ARBA00022771"/>
    </source>
</evidence>
<evidence type="ECO:0000256" key="6">
    <source>
        <dbReference type="ARBA" id="ARBA00023163"/>
    </source>
</evidence>
<dbReference type="GO" id="GO:0008270">
    <property type="term" value="F:zinc ion binding"/>
    <property type="evidence" value="ECO:0007669"/>
    <property type="project" value="UniProtKB-KW"/>
</dbReference>
<dbReference type="InterPro" id="IPR000536">
    <property type="entry name" value="Nucl_hrmn_rcpt_lig-bd"/>
</dbReference>
<protein>
    <recommendedName>
        <fullName evidence="14">Nuclear receptor</fullName>
    </recommendedName>
</protein>
<evidence type="ECO:0000259" key="10">
    <source>
        <dbReference type="PROSITE" id="PS51030"/>
    </source>
</evidence>
<dbReference type="Gene3D" id="3.30.50.10">
    <property type="entry name" value="Erythroid Transcription Factor GATA-1, subunit A"/>
    <property type="match status" value="1"/>
</dbReference>
<dbReference type="PROSITE" id="PS51030">
    <property type="entry name" value="NUCLEAR_REC_DBD_2"/>
    <property type="match status" value="1"/>
</dbReference>
<keyword evidence="13" id="KW-1185">Reference proteome</keyword>
<dbReference type="PANTHER" id="PTHR46011:SF6">
    <property type="entry name" value="HIGH ZINC ACTIVATED NUCLEAR RECEPTOR PROTEIN"/>
    <property type="match status" value="1"/>
</dbReference>
<keyword evidence="7" id="KW-0675">Receptor</keyword>